<organism evidence="1 2">
    <name type="scientific">Marinomonas ostreistagni</name>
    <dbReference type="NCBI Taxonomy" id="359209"/>
    <lineage>
        <taxon>Bacteria</taxon>
        <taxon>Pseudomonadati</taxon>
        <taxon>Pseudomonadota</taxon>
        <taxon>Gammaproteobacteria</taxon>
        <taxon>Oceanospirillales</taxon>
        <taxon>Oceanospirillaceae</taxon>
        <taxon>Marinomonas</taxon>
    </lineage>
</organism>
<sequence length="66" mass="7664">MNELVNSEFISCPYCGETIEVLFEQTDESYEYIEDCQVCCRPIVFHVEVSISGEETLYVHSENDTF</sequence>
<keyword evidence="2" id="KW-1185">Reference proteome</keyword>
<evidence type="ECO:0000313" key="2">
    <source>
        <dbReference type="Proteomes" id="UP000598488"/>
    </source>
</evidence>
<accession>A0ABS0ZDL1</accession>
<dbReference type="InterPro" id="IPR017143">
    <property type="entry name" value="UCP037225"/>
</dbReference>
<dbReference type="PIRSF" id="PIRSF037225">
    <property type="entry name" value="UCP037225"/>
    <property type="match status" value="1"/>
</dbReference>
<dbReference type="InterPro" id="IPR025990">
    <property type="entry name" value="zinc_ribbon_bacterial"/>
</dbReference>
<dbReference type="Proteomes" id="UP000598488">
    <property type="component" value="Unassembled WGS sequence"/>
</dbReference>
<evidence type="ECO:0000313" key="1">
    <source>
        <dbReference type="EMBL" id="MBJ7551765.1"/>
    </source>
</evidence>
<dbReference type="RefSeq" id="WP_199463355.1">
    <property type="nucleotide sequence ID" value="NZ_JAEMUH010000013.1"/>
</dbReference>
<proteinExistence type="predicted"/>
<dbReference type="Pfam" id="PF14255">
    <property type="entry name" value="Zn_ribbon_21"/>
    <property type="match status" value="1"/>
</dbReference>
<dbReference type="EMBL" id="JAEMUH010000013">
    <property type="protein sequence ID" value="MBJ7551765.1"/>
    <property type="molecule type" value="Genomic_DNA"/>
</dbReference>
<name>A0ABS0ZDL1_9GAMM</name>
<comment type="caution">
    <text evidence="1">The sequence shown here is derived from an EMBL/GenBank/DDBJ whole genome shotgun (WGS) entry which is preliminary data.</text>
</comment>
<reference evidence="1 2" key="1">
    <citation type="submission" date="2020-12" db="EMBL/GenBank/DDBJ databases">
        <title>Comparative genome analysis of fungal antagonists Marinomonas ostreistagni 398 and M. spartinae 468.</title>
        <authorList>
            <person name="Fields J.L."/>
            <person name="Mavrodi O.V."/>
            <person name="Biber P.D."/>
            <person name="Indest K.J."/>
            <person name="Mavrodi D.V."/>
        </authorList>
    </citation>
    <scope>NUCLEOTIDE SEQUENCE [LARGE SCALE GENOMIC DNA]</scope>
    <source>
        <strain evidence="1 2">USM7</strain>
    </source>
</reference>
<protein>
    <submittedName>
        <fullName evidence="1">CPXCG motif-containing cysteine-rich protein</fullName>
    </submittedName>
</protein>
<gene>
    <name evidence="1" type="ORF">JHD44_13795</name>
</gene>